<keyword evidence="2" id="KW-1015">Disulfide bond</keyword>
<keyword evidence="3" id="KW-0143">Chaperone</keyword>
<evidence type="ECO:0000313" key="5">
    <source>
        <dbReference type="Proteomes" id="UP000070444"/>
    </source>
</evidence>
<dbReference type="InterPro" id="IPR013892">
    <property type="entry name" value="Cyt_c_biogenesis_Cmc1-like"/>
</dbReference>
<keyword evidence="3" id="KW-0496">Mitochondrion</keyword>
<keyword evidence="3" id="KW-0999">Mitochondrion inner membrane</keyword>
<proteinExistence type="inferred from homology"/>
<comment type="subcellular location">
    <subcellularLocation>
        <location evidence="3">Mitochondrion inner membrane</location>
    </subcellularLocation>
</comment>
<dbReference type="AlphaFoldDB" id="A0A137P2T0"/>
<keyword evidence="5" id="KW-1185">Reference proteome</keyword>
<gene>
    <name evidence="4" type="ORF">CONCODRAFT_18448</name>
</gene>
<evidence type="ECO:0000313" key="4">
    <source>
        <dbReference type="EMBL" id="KXN69241.1"/>
    </source>
</evidence>
<reference evidence="4 5" key="1">
    <citation type="journal article" date="2015" name="Genome Biol. Evol.">
        <title>Phylogenomic analyses indicate that early fungi evolved digesting cell walls of algal ancestors of land plants.</title>
        <authorList>
            <person name="Chang Y."/>
            <person name="Wang S."/>
            <person name="Sekimoto S."/>
            <person name="Aerts A.L."/>
            <person name="Choi C."/>
            <person name="Clum A."/>
            <person name="LaButti K.M."/>
            <person name="Lindquist E.A."/>
            <person name="Yee Ngan C."/>
            <person name="Ohm R.A."/>
            <person name="Salamov A.A."/>
            <person name="Grigoriev I.V."/>
            <person name="Spatafora J.W."/>
            <person name="Berbee M.L."/>
        </authorList>
    </citation>
    <scope>NUCLEOTIDE SEQUENCE [LARGE SCALE GENOMIC DNA]</scope>
    <source>
        <strain evidence="4 5">NRRL 28638</strain>
    </source>
</reference>
<comment type="similarity">
    <text evidence="1 3">Belongs to the CMC family.</text>
</comment>
<sequence length="133" mass="15935">MASEEEIRKIEKQVLEEYKEIEFRVRERVPEYDKTYLNCQHLIEKLEQCYSDQSLIRTHLPCVKEERAVQQCTNQATCPKEFFALQECMNHDRRKCYPLTVTLKSCLTNVAHKVKDVTKEELKLLREREAKQN</sequence>
<evidence type="ECO:0000256" key="2">
    <source>
        <dbReference type="ARBA" id="ARBA00023157"/>
    </source>
</evidence>
<keyword evidence="3" id="KW-0472">Membrane</keyword>
<evidence type="ECO:0000256" key="1">
    <source>
        <dbReference type="ARBA" id="ARBA00007347"/>
    </source>
</evidence>
<dbReference type="EMBL" id="KQ964542">
    <property type="protein sequence ID" value="KXN69241.1"/>
    <property type="molecule type" value="Genomic_DNA"/>
</dbReference>
<comment type="function">
    <text evidence="3">Required for mitochondrial cytochrome c oxidase (COX) assembly and respiration.</text>
</comment>
<name>A0A137P2T0_CONC2</name>
<accession>A0A137P2T0</accession>
<dbReference type="Pfam" id="PF08583">
    <property type="entry name" value="Cmc1"/>
    <property type="match status" value="1"/>
</dbReference>
<evidence type="ECO:0000256" key="3">
    <source>
        <dbReference type="RuleBase" id="RU364104"/>
    </source>
</evidence>
<dbReference type="GO" id="GO:0005743">
    <property type="term" value="C:mitochondrial inner membrane"/>
    <property type="evidence" value="ECO:0007669"/>
    <property type="project" value="UniProtKB-SubCell"/>
</dbReference>
<dbReference type="Proteomes" id="UP000070444">
    <property type="component" value="Unassembled WGS sequence"/>
</dbReference>
<organism evidence="4 5">
    <name type="scientific">Conidiobolus coronatus (strain ATCC 28846 / CBS 209.66 / NRRL 28638)</name>
    <name type="common">Delacroixia coronata</name>
    <dbReference type="NCBI Taxonomy" id="796925"/>
    <lineage>
        <taxon>Eukaryota</taxon>
        <taxon>Fungi</taxon>
        <taxon>Fungi incertae sedis</taxon>
        <taxon>Zoopagomycota</taxon>
        <taxon>Entomophthoromycotina</taxon>
        <taxon>Entomophthoromycetes</taxon>
        <taxon>Entomophthorales</taxon>
        <taxon>Ancylistaceae</taxon>
        <taxon>Conidiobolus</taxon>
    </lineage>
</organism>
<protein>
    <recommendedName>
        <fullName evidence="3">COX assembly mitochondrial protein</fullName>
    </recommendedName>
</protein>